<feature type="domain" description="ABC transmembrane type-1" evidence="11">
    <location>
        <begin position="1"/>
        <end position="282"/>
    </location>
</feature>
<dbReference type="OrthoDB" id="6500128at2759"/>
<dbReference type="PANTHER" id="PTHR43394:SF13">
    <property type="entry name" value="ANTIGEN PEPTIDE TRANSPORTER 1"/>
    <property type="match status" value="1"/>
</dbReference>
<evidence type="ECO:0000259" key="11">
    <source>
        <dbReference type="PROSITE" id="PS50929"/>
    </source>
</evidence>
<dbReference type="InterPro" id="IPR036640">
    <property type="entry name" value="ABC1_TM_sf"/>
</dbReference>
<evidence type="ECO:0000256" key="6">
    <source>
        <dbReference type="ARBA" id="ARBA00023136"/>
    </source>
</evidence>
<keyword evidence="13" id="KW-1185">Reference proteome</keyword>
<dbReference type="SUPFAM" id="SSF90123">
    <property type="entry name" value="ABC transporter transmembrane region"/>
    <property type="match status" value="1"/>
</dbReference>
<dbReference type="PROSITE" id="PS50853">
    <property type="entry name" value="FN3"/>
    <property type="match status" value="2"/>
</dbReference>
<evidence type="ECO:0000313" key="12">
    <source>
        <dbReference type="EMBL" id="TRZ09206.1"/>
    </source>
</evidence>
<evidence type="ECO:0008006" key="14">
    <source>
        <dbReference type="Google" id="ProtNLM"/>
    </source>
</evidence>
<dbReference type="SUPFAM" id="SSF52540">
    <property type="entry name" value="P-loop containing nucleoside triphosphate hydrolases"/>
    <property type="match status" value="1"/>
</dbReference>
<dbReference type="GO" id="GO:0005524">
    <property type="term" value="F:ATP binding"/>
    <property type="evidence" value="ECO:0007669"/>
    <property type="project" value="UniProtKB-KW"/>
</dbReference>
<dbReference type="GO" id="GO:0016020">
    <property type="term" value="C:membrane"/>
    <property type="evidence" value="ECO:0007669"/>
    <property type="project" value="UniProtKB-SubCell"/>
</dbReference>
<dbReference type="InterPro" id="IPR039421">
    <property type="entry name" value="Type_1_exporter"/>
</dbReference>
<proteinExistence type="predicted"/>
<dbReference type="Proteomes" id="UP000796761">
    <property type="component" value="Unassembled WGS sequence"/>
</dbReference>
<feature type="transmembrane region" description="Helical" evidence="8">
    <location>
        <begin position="218"/>
        <end position="246"/>
    </location>
</feature>
<dbReference type="InterPro" id="IPR013783">
    <property type="entry name" value="Ig-like_fold"/>
</dbReference>
<comment type="subcellular location">
    <subcellularLocation>
        <location evidence="1">Membrane</location>
        <topology evidence="1">Multi-pass membrane protein</topology>
    </subcellularLocation>
</comment>
<dbReference type="GO" id="GO:0016887">
    <property type="term" value="F:ATP hydrolysis activity"/>
    <property type="evidence" value="ECO:0007669"/>
    <property type="project" value="InterPro"/>
</dbReference>
<feature type="region of interest" description="Disordered" evidence="7">
    <location>
        <begin position="676"/>
        <end position="710"/>
    </location>
</feature>
<feature type="domain" description="ABC transporter" evidence="10">
    <location>
        <begin position="322"/>
        <end position="578"/>
    </location>
</feature>
<dbReference type="InterPro" id="IPR003439">
    <property type="entry name" value="ABC_transporter-like_ATP-bd"/>
</dbReference>
<keyword evidence="6 8" id="KW-0472">Membrane</keyword>
<dbReference type="Gene3D" id="2.60.40.10">
    <property type="entry name" value="Immunoglobulins"/>
    <property type="match status" value="3"/>
</dbReference>
<dbReference type="SMART" id="SM00382">
    <property type="entry name" value="AAA"/>
    <property type="match status" value="1"/>
</dbReference>
<dbReference type="Pfam" id="PF00664">
    <property type="entry name" value="ABC_membrane"/>
    <property type="match status" value="1"/>
</dbReference>
<dbReference type="Pfam" id="PF00005">
    <property type="entry name" value="ABC_tran"/>
    <property type="match status" value="1"/>
</dbReference>
<dbReference type="Gene3D" id="3.40.50.300">
    <property type="entry name" value="P-loop containing nucleotide triphosphate hydrolases"/>
    <property type="match status" value="1"/>
</dbReference>
<dbReference type="Pfam" id="PF00041">
    <property type="entry name" value="fn3"/>
    <property type="match status" value="3"/>
</dbReference>
<keyword evidence="4" id="KW-0067">ATP-binding</keyword>
<evidence type="ECO:0000259" key="10">
    <source>
        <dbReference type="PROSITE" id="PS50893"/>
    </source>
</evidence>
<gene>
    <name evidence="12" type="ORF">HGM15179_017897</name>
</gene>
<dbReference type="PANTHER" id="PTHR43394">
    <property type="entry name" value="ATP-DEPENDENT PERMEASE MDL1, MITOCHONDRIAL"/>
    <property type="match status" value="1"/>
</dbReference>
<dbReference type="GO" id="GO:0015421">
    <property type="term" value="F:ABC-type oligopeptide transporter activity"/>
    <property type="evidence" value="ECO:0007669"/>
    <property type="project" value="TreeGrafter"/>
</dbReference>
<dbReference type="InterPro" id="IPR027417">
    <property type="entry name" value="P-loop_NTPase"/>
</dbReference>
<dbReference type="PROSITE" id="PS50893">
    <property type="entry name" value="ABC_TRANSPORTER_2"/>
    <property type="match status" value="1"/>
</dbReference>
<feature type="transmembrane region" description="Helical" evidence="8">
    <location>
        <begin position="132"/>
        <end position="153"/>
    </location>
</feature>
<evidence type="ECO:0000256" key="8">
    <source>
        <dbReference type="SAM" id="Phobius"/>
    </source>
</evidence>
<dbReference type="PROSITE" id="PS50929">
    <property type="entry name" value="ABC_TM1F"/>
    <property type="match status" value="1"/>
</dbReference>
<dbReference type="InterPro" id="IPR036116">
    <property type="entry name" value="FN3_sf"/>
</dbReference>
<feature type="domain" description="Fibronectin type-III" evidence="9">
    <location>
        <begin position="597"/>
        <end position="686"/>
    </location>
</feature>
<name>A0A8K1G012_9PASS</name>
<keyword evidence="5 8" id="KW-1133">Transmembrane helix</keyword>
<organism evidence="12 13">
    <name type="scientific">Zosterops borbonicus</name>
    <dbReference type="NCBI Taxonomy" id="364589"/>
    <lineage>
        <taxon>Eukaryota</taxon>
        <taxon>Metazoa</taxon>
        <taxon>Chordata</taxon>
        <taxon>Craniata</taxon>
        <taxon>Vertebrata</taxon>
        <taxon>Euteleostomi</taxon>
        <taxon>Archelosauria</taxon>
        <taxon>Archosauria</taxon>
        <taxon>Dinosauria</taxon>
        <taxon>Saurischia</taxon>
        <taxon>Theropoda</taxon>
        <taxon>Coelurosauria</taxon>
        <taxon>Aves</taxon>
        <taxon>Neognathae</taxon>
        <taxon>Neoaves</taxon>
        <taxon>Telluraves</taxon>
        <taxon>Australaves</taxon>
        <taxon>Passeriformes</taxon>
        <taxon>Sylvioidea</taxon>
        <taxon>Zosteropidae</taxon>
        <taxon>Zosterops</taxon>
    </lineage>
</organism>
<comment type="caution">
    <text evidence="12">The sequence shown here is derived from an EMBL/GenBank/DDBJ whole genome shotgun (WGS) entry which is preliminary data.</text>
</comment>
<evidence type="ECO:0000256" key="7">
    <source>
        <dbReference type="SAM" id="MobiDB-lite"/>
    </source>
</evidence>
<keyword evidence="2 8" id="KW-0812">Transmembrane</keyword>
<dbReference type="InterPro" id="IPR011527">
    <property type="entry name" value="ABC1_TM_dom"/>
</dbReference>
<evidence type="ECO:0000259" key="9">
    <source>
        <dbReference type="PROSITE" id="PS50853"/>
    </source>
</evidence>
<dbReference type="InterPro" id="IPR003961">
    <property type="entry name" value="FN3_dom"/>
</dbReference>
<dbReference type="SUPFAM" id="SSF49265">
    <property type="entry name" value="Fibronectin type III"/>
    <property type="match status" value="3"/>
</dbReference>
<dbReference type="Gene3D" id="1.20.1560.10">
    <property type="entry name" value="ABC transporter type 1, transmembrane domain"/>
    <property type="match status" value="1"/>
</dbReference>
<reference evidence="12" key="1">
    <citation type="submission" date="2019-04" db="EMBL/GenBank/DDBJ databases">
        <title>Genome assembly of Zosterops borbonicus 15179.</title>
        <authorList>
            <person name="Leroy T."/>
            <person name="Anselmetti Y."/>
            <person name="Tilak M.-K."/>
            <person name="Nabholz B."/>
        </authorList>
    </citation>
    <scope>NUCLEOTIDE SEQUENCE</scope>
    <source>
        <strain evidence="12">HGM_15179</strain>
        <tissue evidence="12">Muscle</tissue>
    </source>
</reference>
<dbReference type="CDD" id="cd00063">
    <property type="entry name" value="FN3"/>
    <property type="match status" value="3"/>
</dbReference>
<dbReference type="EMBL" id="SWJQ01001134">
    <property type="protein sequence ID" value="TRZ09206.1"/>
    <property type="molecule type" value="Genomic_DNA"/>
</dbReference>
<dbReference type="AlphaFoldDB" id="A0A8K1G012"/>
<evidence type="ECO:0000313" key="13">
    <source>
        <dbReference type="Proteomes" id="UP000796761"/>
    </source>
</evidence>
<sequence length="890" mass="95623">MLVGGLMSASALGEVAAPYFTGRVTDRVTQEDATAAVWPLVLVGLGSAITELACDSMAAVALTRARDRLQRGAVAAVLRGDMPGPGSSLGDTPGAVAERVTGDAEAAHSALADVVVPGLWAFTRAVSLLATVAWLSPVLGLLTLLALPLFVLLPRKVGSIQQDLARQVQTVHASTTAVALESLQAIGTVRAFGHEAGVTKRIRQCLAQGYQLKQREALAYAAGLWASGFPALALKLVLLLLGGYLVAAGTVTPGELVSILMCQLHFTRAVEAVLLYLPDLGKTIGSSETLLELLEQARMMAPSGPPSPLTPQGDETTWTRGLCLKDVWMSYPGRSEPVLKGVSLSLRPGELVAVLAPPGGGKSSLVAAALGLRPLAGGAVLLDGIPLTPRSDPALRQQVAGVPQCPSILSRSLSANITLGWGHKEGTQVMAAAQRVGVHTWARQLPHGYDTEVGPRGMQLSGGQAQGVALARALLRTPQVLVLDEPTRSLDPMTRHQDLVARLSTYSGSLLERLESHLRATNFPLRGNQTVPGVARAILAYILRRHPGLRRGQGPTGEDGNQELVLEWEDMDGMEPWSDVGKTVKAKPEELHPSQPVLGDVSVTNTTPSSVQLQWSVPEDSFDSFMLQYRDAQGQPQALPIDGGSRSVTVPGLSPSHRYHFHLYGLQGRRKIDHVSTEAVTGTEEPEELALPSEEQKHEKPQNETPPSDARPVQAVLEELRVSSVTPSAVGLQWRVPEGSFDSFMLQYRDAQGQPQALPIDGGSHSVTVLGLSPSHRYRFHLYGLRGRKKTDRVSIDIITVLEDLRVCRVTPNSVQLQWSVQEDSFDSFMLQYQDTQGQPQVLPISGRSRPVTILGLSLSRQYHFELYGLQTEKTIDHDSTKPITVKQEG</sequence>
<evidence type="ECO:0000256" key="1">
    <source>
        <dbReference type="ARBA" id="ARBA00004141"/>
    </source>
</evidence>
<keyword evidence="3" id="KW-0547">Nucleotide-binding</keyword>
<evidence type="ECO:0000256" key="3">
    <source>
        <dbReference type="ARBA" id="ARBA00022741"/>
    </source>
</evidence>
<evidence type="ECO:0000256" key="4">
    <source>
        <dbReference type="ARBA" id="ARBA00022840"/>
    </source>
</evidence>
<dbReference type="InterPro" id="IPR003593">
    <property type="entry name" value="AAA+_ATPase"/>
</dbReference>
<evidence type="ECO:0000256" key="5">
    <source>
        <dbReference type="ARBA" id="ARBA00022989"/>
    </source>
</evidence>
<dbReference type="SMART" id="SM00060">
    <property type="entry name" value="FN3"/>
    <property type="match status" value="3"/>
</dbReference>
<evidence type="ECO:0000256" key="2">
    <source>
        <dbReference type="ARBA" id="ARBA00022692"/>
    </source>
</evidence>
<feature type="domain" description="Fibronectin type-III" evidence="9">
    <location>
        <begin position="716"/>
        <end position="804"/>
    </location>
</feature>
<protein>
    <recommendedName>
        <fullName evidence="14">TAP1</fullName>
    </recommendedName>
</protein>
<accession>A0A8K1G012</accession>